<dbReference type="Gramene" id="PGSC0003DMT400015626">
    <property type="protein sequence ID" value="PGSC0003DMT400015626"/>
    <property type="gene ID" value="PGSC0003DMG402006099"/>
</dbReference>
<keyword evidence="3" id="KW-0234">DNA repair</keyword>
<dbReference type="STRING" id="4113.M1A6A9"/>
<keyword evidence="4" id="KW-0326">Glycosidase</keyword>
<keyword evidence="6" id="KW-1185">Reference proteome</keyword>
<dbReference type="Gene3D" id="1.10.340.30">
    <property type="entry name" value="Hypothetical protein, domain 2"/>
    <property type="match status" value="1"/>
</dbReference>
<dbReference type="HOGENOM" id="CLU_2473387_0_0_1"/>
<dbReference type="InterPro" id="IPR000445">
    <property type="entry name" value="HhH_motif"/>
</dbReference>
<dbReference type="GO" id="GO:0016798">
    <property type="term" value="F:hydrolase activity, acting on glycosyl bonds"/>
    <property type="evidence" value="ECO:0007669"/>
    <property type="project" value="UniProtKB-KW"/>
</dbReference>
<dbReference type="GO" id="GO:0006281">
    <property type="term" value="P:DNA repair"/>
    <property type="evidence" value="ECO:0007669"/>
    <property type="project" value="UniProtKB-KW"/>
</dbReference>
<name>M1A6A9_SOLTU</name>
<keyword evidence="2" id="KW-0378">Hydrolase</keyword>
<protein>
    <submittedName>
        <fullName evidence="5">Endonuclease III homologue</fullName>
    </submittedName>
</protein>
<dbReference type="EnsemblPlants" id="PGSC0003DMT400015626">
    <property type="protein sequence ID" value="PGSC0003DMT400015626"/>
    <property type="gene ID" value="PGSC0003DMG402006099"/>
</dbReference>
<evidence type="ECO:0000256" key="4">
    <source>
        <dbReference type="ARBA" id="ARBA00023295"/>
    </source>
</evidence>
<dbReference type="SUPFAM" id="SSF48150">
    <property type="entry name" value="DNA-glycosylase"/>
    <property type="match status" value="1"/>
</dbReference>
<evidence type="ECO:0000313" key="5">
    <source>
        <dbReference type="EnsemblPlants" id="PGSC0003DMT400015626"/>
    </source>
</evidence>
<organism evidence="5 6">
    <name type="scientific">Solanum tuberosum</name>
    <name type="common">Potato</name>
    <dbReference type="NCBI Taxonomy" id="4113"/>
    <lineage>
        <taxon>Eukaryota</taxon>
        <taxon>Viridiplantae</taxon>
        <taxon>Streptophyta</taxon>
        <taxon>Embryophyta</taxon>
        <taxon>Tracheophyta</taxon>
        <taxon>Spermatophyta</taxon>
        <taxon>Magnoliopsida</taxon>
        <taxon>eudicotyledons</taxon>
        <taxon>Gunneridae</taxon>
        <taxon>Pentapetalae</taxon>
        <taxon>asterids</taxon>
        <taxon>lamiids</taxon>
        <taxon>Solanales</taxon>
        <taxon>Solanaceae</taxon>
        <taxon>Solanoideae</taxon>
        <taxon>Solaneae</taxon>
        <taxon>Solanum</taxon>
    </lineage>
</organism>
<dbReference type="PaxDb" id="4113-PGSC0003DMT400015626"/>
<dbReference type="PANTHER" id="PTHR43286:SF2">
    <property type="entry name" value="ENDONUCLEASE III HOMOLOG"/>
    <property type="match status" value="1"/>
</dbReference>
<dbReference type="Proteomes" id="UP000011115">
    <property type="component" value="Unassembled WGS sequence"/>
</dbReference>
<dbReference type="Pfam" id="PF00633">
    <property type="entry name" value="HHH"/>
    <property type="match status" value="1"/>
</dbReference>
<accession>M1A6A9</accession>
<dbReference type="eggNOG" id="KOG1921">
    <property type="taxonomic scope" value="Eukaryota"/>
</dbReference>
<dbReference type="AlphaFoldDB" id="M1A6A9"/>
<dbReference type="GO" id="GO:0003677">
    <property type="term" value="F:DNA binding"/>
    <property type="evidence" value="ECO:0007669"/>
    <property type="project" value="InterPro"/>
</dbReference>
<evidence type="ECO:0000313" key="6">
    <source>
        <dbReference type="Proteomes" id="UP000011115"/>
    </source>
</evidence>
<evidence type="ECO:0000256" key="2">
    <source>
        <dbReference type="ARBA" id="ARBA00022801"/>
    </source>
</evidence>
<evidence type="ECO:0000256" key="3">
    <source>
        <dbReference type="ARBA" id="ARBA00023204"/>
    </source>
</evidence>
<dbReference type="InterPro" id="IPR011257">
    <property type="entry name" value="DNA_glycosylase"/>
</dbReference>
<dbReference type="PROSITE" id="PS01155">
    <property type="entry name" value="ENDONUCLEASE_III_2"/>
    <property type="match status" value="1"/>
</dbReference>
<dbReference type="InterPro" id="IPR004036">
    <property type="entry name" value="Endonuclease-III-like_CS2"/>
</dbReference>
<sequence>MVSVYDITDICPHAELLNNFYCQVGFYTRKAQHLKQVAKICVSKYDGDIPSTVDDLLLLPGVGPKIAHLVGSYASLIFLSLHISKLFK</sequence>
<dbReference type="PANTHER" id="PTHR43286">
    <property type="entry name" value="ENDONUCLEASE III-LIKE PROTEIN 1"/>
    <property type="match status" value="1"/>
</dbReference>
<reference evidence="5" key="2">
    <citation type="submission" date="2015-06" db="UniProtKB">
        <authorList>
            <consortium name="EnsemblPlants"/>
        </authorList>
    </citation>
    <scope>IDENTIFICATION</scope>
    <source>
        <strain evidence="5">DM1-3 516 R44</strain>
    </source>
</reference>
<keyword evidence="1" id="KW-0227">DNA damage</keyword>
<dbReference type="InParanoid" id="M1A6A9"/>
<dbReference type="GO" id="GO:0140097">
    <property type="term" value="F:catalytic activity, acting on DNA"/>
    <property type="evidence" value="ECO:0007669"/>
    <property type="project" value="UniProtKB-ARBA"/>
</dbReference>
<reference evidence="6" key="1">
    <citation type="journal article" date="2011" name="Nature">
        <title>Genome sequence and analysis of the tuber crop potato.</title>
        <authorList>
            <consortium name="The Potato Genome Sequencing Consortium"/>
        </authorList>
    </citation>
    <scope>NUCLEOTIDE SEQUENCE [LARGE SCALE GENOMIC DNA]</scope>
    <source>
        <strain evidence="6">cv. DM1-3 516 R44</strain>
    </source>
</reference>
<proteinExistence type="predicted"/>
<evidence type="ECO:0000256" key="1">
    <source>
        <dbReference type="ARBA" id="ARBA00022763"/>
    </source>
</evidence>